<keyword evidence="3" id="KW-1185">Reference proteome</keyword>
<evidence type="ECO:0000256" key="1">
    <source>
        <dbReference type="SAM" id="SignalP"/>
    </source>
</evidence>
<dbReference type="Proteomes" id="UP001381693">
    <property type="component" value="Unassembled WGS sequence"/>
</dbReference>
<keyword evidence="1" id="KW-0732">Signal</keyword>
<comment type="caution">
    <text evidence="2">The sequence shown here is derived from an EMBL/GenBank/DDBJ whole genome shotgun (WGS) entry which is preliminary data.</text>
</comment>
<organism evidence="2 3">
    <name type="scientific">Halocaridina rubra</name>
    <name type="common">Hawaiian red shrimp</name>
    <dbReference type="NCBI Taxonomy" id="373956"/>
    <lineage>
        <taxon>Eukaryota</taxon>
        <taxon>Metazoa</taxon>
        <taxon>Ecdysozoa</taxon>
        <taxon>Arthropoda</taxon>
        <taxon>Crustacea</taxon>
        <taxon>Multicrustacea</taxon>
        <taxon>Malacostraca</taxon>
        <taxon>Eumalacostraca</taxon>
        <taxon>Eucarida</taxon>
        <taxon>Decapoda</taxon>
        <taxon>Pleocyemata</taxon>
        <taxon>Caridea</taxon>
        <taxon>Atyoidea</taxon>
        <taxon>Atyidae</taxon>
        <taxon>Halocaridina</taxon>
    </lineage>
</organism>
<reference evidence="2 3" key="1">
    <citation type="submission" date="2023-11" db="EMBL/GenBank/DDBJ databases">
        <title>Halocaridina rubra genome assembly.</title>
        <authorList>
            <person name="Smith C."/>
        </authorList>
    </citation>
    <scope>NUCLEOTIDE SEQUENCE [LARGE SCALE GENOMIC DNA]</scope>
    <source>
        <strain evidence="2">EP-1</strain>
        <tissue evidence="2">Whole</tissue>
    </source>
</reference>
<dbReference type="EMBL" id="JAXCGZ010002229">
    <property type="protein sequence ID" value="KAK7084177.1"/>
    <property type="molecule type" value="Genomic_DNA"/>
</dbReference>
<evidence type="ECO:0000313" key="2">
    <source>
        <dbReference type="EMBL" id="KAK7084177.1"/>
    </source>
</evidence>
<proteinExistence type="predicted"/>
<dbReference type="AlphaFoldDB" id="A0AAN8XH30"/>
<feature type="non-terminal residue" evidence="2">
    <location>
        <position position="59"/>
    </location>
</feature>
<sequence>MVFISTALLILAQLLSLASSNDPCCTLESGATGFHWSTPGFRGGRSYPNKYRCHVGAAT</sequence>
<evidence type="ECO:0000313" key="3">
    <source>
        <dbReference type="Proteomes" id="UP001381693"/>
    </source>
</evidence>
<feature type="signal peptide" evidence="1">
    <location>
        <begin position="1"/>
        <end position="20"/>
    </location>
</feature>
<name>A0AAN8XH30_HALRR</name>
<gene>
    <name evidence="2" type="ORF">SK128_017066</name>
</gene>
<accession>A0AAN8XH30</accession>
<feature type="chain" id="PRO_5043006431" evidence="1">
    <location>
        <begin position="21"/>
        <end position="59"/>
    </location>
</feature>
<protein>
    <submittedName>
        <fullName evidence="2">Uncharacterized protein</fullName>
    </submittedName>
</protein>